<gene>
    <name evidence="2" type="ORF">WMY93_029854</name>
</gene>
<sequence length="107" mass="11938">MAPSPPSTPKSQRVMQRLNVYATWSRSPGTLGSRPWLGRMTSSQKRTPTRRTGGDGASSPPHSPSGRILTLKRILFKDFEKPSKVVFLSHNERTYLQGSTRKLAKNT</sequence>
<comment type="caution">
    <text evidence="2">The sequence shown here is derived from an EMBL/GenBank/DDBJ whole genome shotgun (WGS) entry which is preliminary data.</text>
</comment>
<feature type="region of interest" description="Disordered" evidence="1">
    <location>
        <begin position="24"/>
        <end position="68"/>
    </location>
</feature>
<proteinExistence type="predicted"/>
<name>A0AAW0MM55_9GOBI</name>
<reference evidence="3" key="1">
    <citation type="submission" date="2024-04" db="EMBL/GenBank/DDBJ databases">
        <title>Salinicola lusitanus LLJ914,a marine bacterium isolated from the Okinawa Trough.</title>
        <authorList>
            <person name="Li J."/>
        </authorList>
    </citation>
    <scope>NUCLEOTIDE SEQUENCE [LARGE SCALE GENOMIC DNA]</scope>
</reference>
<protein>
    <submittedName>
        <fullName evidence="2">Uncharacterized protein</fullName>
    </submittedName>
</protein>
<dbReference type="EMBL" id="JBBPFD010000022">
    <property type="protein sequence ID" value="KAK7881445.1"/>
    <property type="molecule type" value="Genomic_DNA"/>
</dbReference>
<dbReference type="Proteomes" id="UP001460270">
    <property type="component" value="Unassembled WGS sequence"/>
</dbReference>
<evidence type="ECO:0000313" key="3">
    <source>
        <dbReference type="Proteomes" id="UP001460270"/>
    </source>
</evidence>
<organism evidence="2 3">
    <name type="scientific">Mugilogobius chulae</name>
    <name type="common">yellowstripe goby</name>
    <dbReference type="NCBI Taxonomy" id="88201"/>
    <lineage>
        <taxon>Eukaryota</taxon>
        <taxon>Metazoa</taxon>
        <taxon>Chordata</taxon>
        <taxon>Craniata</taxon>
        <taxon>Vertebrata</taxon>
        <taxon>Euteleostomi</taxon>
        <taxon>Actinopterygii</taxon>
        <taxon>Neopterygii</taxon>
        <taxon>Teleostei</taxon>
        <taxon>Neoteleostei</taxon>
        <taxon>Acanthomorphata</taxon>
        <taxon>Gobiaria</taxon>
        <taxon>Gobiiformes</taxon>
        <taxon>Gobioidei</taxon>
        <taxon>Gobiidae</taxon>
        <taxon>Gobionellinae</taxon>
        <taxon>Mugilogobius</taxon>
    </lineage>
</organism>
<evidence type="ECO:0000313" key="2">
    <source>
        <dbReference type="EMBL" id="KAK7881445.1"/>
    </source>
</evidence>
<keyword evidence="3" id="KW-1185">Reference proteome</keyword>
<dbReference type="AlphaFoldDB" id="A0AAW0MM55"/>
<accession>A0AAW0MM55</accession>
<evidence type="ECO:0000256" key="1">
    <source>
        <dbReference type="SAM" id="MobiDB-lite"/>
    </source>
</evidence>